<feature type="region of interest" description="Disordered" evidence="1">
    <location>
        <begin position="1"/>
        <end position="101"/>
    </location>
</feature>
<feature type="non-terminal residue" evidence="2">
    <location>
        <position position="101"/>
    </location>
</feature>
<proteinExistence type="predicted"/>
<evidence type="ECO:0000313" key="2">
    <source>
        <dbReference type="EMBL" id="KAA1095296.1"/>
    </source>
</evidence>
<accession>A0A5B0P2Y3</accession>
<reference evidence="2 3" key="1">
    <citation type="submission" date="2019-05" db="EMBL/GenBank/DDBJ databases">
        <title>Emergence of the Ug99 lineage of the wheat stem rust pathogen through somatic hybridization.</title>
        <authorList>
            <person name="Li F."/>
            <person name="Upadhyaya N.M."/>
            <person name="Sperschneider J."/>
            <person name="Matny O."/>
            <person name="Nguyen-Phuc H."/>
            <person name="Mago R."/>
            <person name="Raley C."/>
            <person name="Miller M.E."/>
            <person name="Silverstein K.A.T."/>
            <person name="Henningsen E."/>
            <person name="Hirsch C.D."/>
            <person name="Visser B."/>
            <person name="Pretorius Z.A."/>
            <person name="Steffenson B.J."/>
            <person name="Schwessinger B."/>
            <person name="Dodds P.N."/>
            <person name="Figueroa M."/>
        </authorList>
    </citation>
    <scope>NUCLEOTIDE SEQUENCE [LARGE SCALE GENOMIC DNA]</scope>
    <source>
        <strain evidence="2 3">Ug99</strain>
    </source>
</reference>
<evidence type="ECO:0000256" key="1">
    <source>
        <dbReference type="SAM" id="MobiDB-lite"/>
    </source>
</evidence>
<feature type="compositionally biased region" description="Polar residues" evidence="1">
    <location>
        <begin position="25"/>
        <end position="39"/>
    </location>
</feature>
<name>A0A5B0P2Y3_PUCGR</name>
<feature type="compositionally biased region" description="Low complexity" evidence="1">
    <location>
        <begin position="40"/>
        <end position="52"/>
    </location>
</feature>
<gene>
    <name evidence="2" type="ORF">PGTUg99_016516</name>
</gene>
<protein>
    <submittedName>
        <fullName evidence="2">Uncharacterized protein</fullName>
    </submittedName>
</protein>
<dbReference type="EMBL" id="VDEP01000372">
    <property type="protein sequence ID" value="KAA1095296.1"/>
    <property type="molecule type" value="Genomic_DNA"/>
</dbReference>
<comment type="caution">
    <text evidence="2">The sequence shown here is derived from an EMBL/GenBank/DDBJ whole genome shotgun (WGS) entry which is preliminary data.</text>
</comment>
<evidence type="ECO:0000313" key="3">
    <source>
        <dbReference type="Proteomes" id="UP000325313"/>
    </source>
</evidence>
<dbReference type="AlphaFoldDB" id="A0A5B0P2Y3"/>
<feature type="compositionally biased region" description="Basic residues" evidence="1">
    <location>
        <begin position="11"/>
        <end position="20"/>
    </location>
</feature>
<dbReference type="Proteomes" id="UP000325313">
    <property type="component" value="Unassembled WGS sequence"/>
</dbReference>
<organism evidence="2 3">
    <name type="scientific">Puccinia graminis f. sp. tritici</name>
    <dbReference type="NCBI Taxonomy" id="56615"/>
    <lineage>
        <taxon>Eukaryota</taxon>
        <taxon>Fungi</taxon>
        <taxon>Dikarya</taxon>
        <taxon>Basidiomycota</taxon>
        <taxon>Pucciniomycotina</taxon>
        <taxon>Pucciniomycetes</taxon>
        <taxon>Pucciniales</taxon>
        <taxon>Pucciniaceae</taxon>
        <taxon>Puccinia</taxon>
    </lineage>
</organism>
<feature type="compositionally biased region" description="Basic and acidic residues" evidence="1">
    <location>
        <begin position="1"/>
        <end position="10"/>
    </location>
</feature>
<sequence>MRGYEGEGGKSKRRRKKPKTLKGQAVSQETERASQQFIESMQSQPNQPNSSQLSREPYFTGPLNNENHEQSVGRITPNPVDPQVESLSQYFQHQHHEHRHV</sequence>